<evidence type="ECO:0000313" key="7">
    <source>
        <dbReference type="EMBL" id="CAL1147921.1"/>
    </source>
</evidence>
<dbReference type="InterPro" id="IPR000873">
    <property type="entry name" value="AMP-dep_synth/lig_dom"/>
</dbReference>
<dbReference type="Gene3D" id="3.40.50.12780">
    <property type="entry name" value="N-terminal domain of ligase-like"/>
    <property type="match status" value="1"/>
</dbReference>
<dbReference type="Pfam" id="PF00023">
    <property type="entry name" value="Ank"/>
    <property type="match status" value="1"/>
</dbReference>
<evidence type="ECO:0000256" key="2">
    <source>
        <dbReference type="ARBA" id="ARBA00022553"/>
    </source>
</evidence>
<evidence type="ECO:0000259" key="5">
    <source>
        <dbReference type="Pfam" id="PF00550"/>
    </source>
</evidence>
<dbReference type="GO" id="GO:0044550">
    <property type="term" value="P:secondary metabolite biosynthetic process"/>
    <property type="evidence" value="ECO:0007669"/>
    <property type="project" value="TreeGrafter"/>
</dbReference>
<evidence type="ECO:0000256" key="1">
    <source>
        <dbReference type="ARBA" id="ARBA00022450"/>
    </source>
</evidence>
<dbReference type="InterPro" id="IPR020845">
    <property type="entry name" value="AMP-binding_CS"/>
</dbReference>
<dbReference type="SUPFAM" id="SSF48403">
    <property type="entry name" value="Ankyrin repeat"/>
    <property type="match status" value="1"/>
</dbReference>
<dbReference type="InterPro" id="IPR036770">
    <property type="entry name" value="Ankyrin_rpt-contain_sf"/>
</dbReference>
<dbReference type="Gene3D" id="1.25.40.20">
    <property type="entry name" value="Ankyrin repeat-containing domain"/>
    <property type="match status" value="1"/>
</dbReference>
<proteinExistence type="predicted"/>
<dbReference type="PROSITE" id="PS00455">
    <property type="entry name" value="AMP_BINDING"/>
    <property type="match status" value="1"/>
</dbReference>
<dbReference type="AlphaFoldDB" id="A0A9P1CND2"/>
<dbReference type="SUPFAM" id="SSF47336">
    <property type="entry name" value="ACP-like"/>
    <property type="match status" value="1"/>
</dbReference>
<dbReference type="SUPFAM" id="SSF56801">
    <property type="entry name" value="Acetyl-CoA synthetase-like"/>
    <property type="match status" value="1"/>
</dbReference>
<dbReference type="GO" id="GO:0031177">
    <property type="term" value="F:phosphopantetheine binding"/>
    <property type="evidence" value="ECO:0007669"/>
    <property type="project" value="TreeGrafter"/>
</dbReference>
<dbReference type="InterPro" id="IPR042099">
    <property type="entry name" value="ANL_N_sf"/>
</dbReference>
<keyword evidence="9" id="KW-1185">Reference proteome</keyword>
<dbReference type="InterPro" id="IPR002110">
    <property type="entry name" value="Ankyrin_rpt"/>
</dbReference>
<dbReference type="GO" id="GO:0043041">
    <property type="term" value="P:amino acid activation for nonribosomal peptide biosynthetic process"/>
    <property type="evidence" value="ECO:0007669"/>
    <property type="project" value="TreeGrafter"/>
</dbReference>
<evidence type="ECO:0000313" key="8">
    <source>
        <dbReference type="EMBL" id="CAL4781858.1"/>
    </source>
</evidence>
<dbReference type="Pfam" id="PF12796">
    <property type="entry name" value="Ank_2"/>
    <property type="match status" value="1"/>
</dbReference>
<dbReference type="PROSITE" id="PS50297">
    <property type="entry name" value="ANK_REP_REGION"/>
    <property type="match status" value="1"/>
</dbReference>
<name>A0A9P1CND2_9DINO</name>
<feature type="repeat" description="ANK" evidence="3">
    <location>
        <begin position="694"/>
        <end position="726"/>
    </location>
</feature>
<evidence type="ECO:0000256" key="3">
    <source>
        <dbReference type="PROSITE-ProRule" id="PRU00023"/>
    </source>
</evidence>
<dbReference type="Gene3D" id="1.10.1200.10">
    <property type="entry name" value="ACP-like"/>
    <property type="match status" value="1"/>
</dbReference>
<accession>A0A9P1CND2</accession>
<dbReference type="PROSITE" id="PS00012">
    <property type="entry name" value="PHOSPHOPANTETHEINE"/>
    <property type="match status" value="1"/>
</dbReference>
<feature type="domain" description="Carrier" evidence="5">
    <location>
        <begin position="452"/>
        <end position="491"/>
    </location>
</feature>
<reference evidence="7" key="2">
    <citation type="submission" date="2024-04" db="EMBL/GenBank/DDBJ databases">
        <authorList>
            <person name="Chen Y."/>
            <person name="Shah S."/>
            <person name="Dougan E. K."/>
            <person name="Thang M."/>
            <person name="Chan C."/>
        </authorList>
    </citation>
    <scope>NUCLEOTIDE SEQUENCE [LARGE SCALE GENOMIC DNA]</scope>
</reference>
<organism evidence="6">
    <name type="scientific">Cladocopium goreaui</name>
    <dbReference type="NCBI Taxonomy" id="2562237"/>
    <lineage>
        <taxon>Eukaryota</taxon>
        <taxon>Sar</taxon>
        <taxon>Alveolata</taxon>
        <taxon>Dinophyceae</taxon>
        <taxon>Suessiales</taxon>
        <taxon>Symbiodiniaceae</taxon>
        <taxon>Cladocopium</taxon>
    </lineage>
</organism>
<dbReference type="EMBL" id="CAMXCT010001968">
    <property type="protein sequence ID" value="CAI3994546.1"/>
    <property type="molecule type" value="Genomic_DNA"/>
</dbReference>
<protein>
    <submittedName>
        <fullName evidence="8">Tyrocidine synthase 3</fullName>
    </submittedName>
</protein>
<comment type="caution">
    <text evidence="6">The sequence shown here is derived from an EMBL/GenBank/DDBJ whole genome shotgun (WGS) entry which is preliminary data.</text>
</comment>
<keyword evidence="3" id="KW-0040">ANK repeat</keyword>
<feature type="repeat" description="ANK" evidence="3">
    <location>
        <begin position="627"/>
        <end position="659"/>
    </location>
</feature>
<reference evidence="6" key="1">
    <citation type="submission" date="2022-10" db="EMBL/GenBank/DDBJ databases">
        <authorList>
            <person name="Chen Y."/>
            <person name="Dougan E. K."/>
            <person name="Chan C."/>
            <person name="Rhodes N."/>
            <person name="Thang M."/>
        </authorList>
    </citation>
    <scope>NUCLEOTIDE SEQUENCE</scope>
</reference>
<dbReference type="InterPro" id="IPR045851">
    <property type="entry name" value="AMP-bd_C_sf"/>
</dbReference>
<evidence type="ECO:0000259" key="4">
    <source>
        <dbReference type="Pfam" id="PF00501"/>
    </source>
</evidence>
<dbReference type="InterPro" id="IPR036736">
    <property type="entry name" value="ACP-like_sf"/>
</dbReference>
<keyword evidence="2" id="KW-0597">Phosphoprotein</keyword>
<dbReference type="OrthoDB" id="416786at2759"/>
<dbReference type="SMART" id="SM00248">
    <property type="entry name" value="ANK"/>
    <property type="match status" value="5"/>
</dbReference>
<sequence>MILVPLDPHDPLVRLRHVLSEAQASCCVTKDWGDAKKLLEALEAPVSGYGYASNAIEVIDLNLAFPLTDLTEELELSQLQPLQPLPDSVAYMWFTSGSTGQPKGVLVSHRAFWNWCMVKNAPQGITPESVVLIASASTFDPSIGDIFATWAVGAAVAVAPRMLFFANLGWAIQRLGVTHLTCTPSLWQSLEDLELPNLTVCLGGERSPQPLLDLWASKLTLLNTYGTTECTVWQTLRRMKPGDKATLVGCPYQGNEIQILERDGMKVMDAGEVGEIVQGGVQVGIGYHNRPQLTAEKFIEIPGRGRWYRTGDGGVLHGNELEVVGRFDSQVKIRGMRVELGEIESGVVKAAAGLLSNCAVKLRDGGFLVAYCQVSTAAAVMMHESYCILPVMSDFLLQRSSKELPRHMLPSKFILMQRLPLTPNGKVDGKALPEAVDASSCASTSLTSLERVVATVWEEVLGRKNQSISPNDHFLALGGHSMSVLQVSRRLLKLAAAAGQDVSPASPLGMLLAPEKLIHSPRLRIYCQMLARGGVRLMETDGDVVMGEPIKEEDAAELRINYVKHKVKQKDQDPELDHAAWEQVPVNGSELLLCRAAEAGLLPLVQLLLSEGANVEGGSLEGQYARHGSTPLILAVMGNHICCAEELVAHGALSERRDAHGQPVLQKAAERCGERMVEILVEARADVESVDTASRSTALHAAAKAGNVASTRALLKSSARMDWLDRWNRTALHWAIFHGRVDVCQALLDAGAKTTGTLGEQGGRIRMADVPCGNLPNRVSKLANSFVTPLALAKERFPSGGPVVDLLASRPKS</sequence>
<gene>
    <name evidence="6" type="ORF">C1SCF055_LOCUS21189</name>
</gene>
<dbReference type="GO" id="GO:0005737">
    <property type="term" value="C:cytoplasm"/>
    <property type="evidence" value="ECO:0007669"/>
    <property type="project" value="TreeGrafter"/>
</dbReference>
<evidence type="ECO:0000313" key="9">
    <source>
        <dbReference type="Proteomes" id="UP001152797"/>
    </source>
</evidence>
<dbReference type="PROSITE" id="PS50088">
    <property type="entry name" value="ANK_REPEAT"/>
    <property type="match status" value="3"/>
</dbReference>
<feature type="domain" description="AMP-dependent synthetase/ligase" evidence="4">
    <location>
        <begin position="1"/>
        <end position="288"/>
    </location>
</feature>
<dbReference type="Pfam" id="PF00550">
    <property type="entry name" value="PP-binding"/>
    <property type="match status" value="1"/>
</dbReference>
<dbReference type="InterPro" id="IPR006162">
    <property type="entry name" value="Ppantetheine_attach_site"/>
</dbReference>
<dbReference type="PANTHER" id="PTHR45527:SF1">
    <property type="entry name" value="FATTY ACID SYNTHASE"/>
    <property type="match status" value="1"/>
</dbReference>
<dbReference type="Pfam" id="PF00501">
    <property type="entry name" value="AMP-binding"/>
    <property type="match status" value="1"/>
</dbReference>
<evidence type="ECO:0000313" key="6">
    <source>
        <dbReference type="EMBL" id="CAI3994546.1"/>
    </source>
</evidence>
<dbReference type="Gene3D" id="3.30.300.30">
    <property type="match status" value="1"/>
</dbReference>
<feature type="repeat" description="ANK" evidence="3">
    <location>
        <begin position="727"/>
        <end position="752"/>
    </location>
</feature>
<dbReference type="InterPro" id="IPR009081">
    <property type="entry name" value="PP-bd_ACP"/>
</dbReference>
<dbReference type="EMBL" id="CAMXCT030001968">
    <property type="protein sequence ID" value="CAL4781858.1"/>
    <property type="molecule type" value="Genomic_DNA"/>
</dbReference>
<dbReference type="EMBL" id="CAMXCT020001968">
    <property type="protein sequence ID" value="CAL1147921.1"/>
    <property type="molecule type" value="Genomic_DNA"/>
</dbReference>
<dbReference type="PANTHER" id="PTHR45527">
    <property type="entry name" value="NONRIBOSOMAL PEPTIDE SYNTHETASE"/>
    <property type="match status" value="1"/>
</dbReference>
<dbReference type="Proteomes" id="UP001152797">
    <property type="component" value="Unassembled WGS sequence"/>
</dbReference>
<keyword evidence="1" id="KW-0596">Phosphopantetheine</keyword>